<feature type="transmembrane region" description="Helical" evidence="15">
    <location>
        <begin position="62"/>
        <end position="81"/>
    </location>
</feature>
<dbReference type="InterPro" id="IPR050327">
    <property type="entry name" value="Proton-linked_MCT"/>
</dbReference>
<dbReference type="GO" id="GO:0016323">
    <property type="term" value="C:basolateral plasma membrane"/>
    <property type="evidence" value="ECO:0007669"/>
    <property type="project" value="UniProtKB-SubCell"/>
</dbReference>
<dbReference type="InterPro" id="IPR030766">
    <property type="entry name" value="MCT7"/>
</dbReference>
<name>A0A1A8F686_9TELE</name>
<accession>A0A1A8F686</accession>
<evidence type="ECO:0000256" key="6">
    <source>
        <dbReference type="ARBA" id="ARBA00022989"/>
    </source>
</evidence>
<evidence type="ECO:0000256" key="1">
    <source>
        <dbReference type="ARBA" id="ARBA00004554"/>
    </source>
</evidence>
<sequence>MKMPRDLCCLSPNVYPEVPEGGWGWAVAVAFFLVEVNTYGVLKSLGVFLQDLMEEFKESNSRVSWVISISVFIFAFTAPLASILSNRFGYRPVVMMGGFLISLGMVTSAFTSSLYEMYITLGMVSGLGFCLSFIPTVTILAQYFSRRRSLVTSIASSGESFAMFAFAPAFTRLKDDLGWRSCLVIIGVFQASVIGCGLLLRPIIIKPPVKEDDQSDCVSLKQLQSVYELENEETRNSITSVISRGSGDSGVTSLSASDENLRNSEPQAQSLMEFVVQAEGDLDKSESTLPSPVREVSKGGAGPLQPSSPRLLDFSVLKDWAFIWYSLFGLFASLGFFAPQLYIIELSKSRGVEPSMASCMLSVMAIADVCGRLAIGIVLNRVRCRKTLVLLGCVILMCLVLVAFTVVWEFWGLVVCCALYGFFMGTVGSTHIPLLAEEEVVGIQKMPSCVGVYVFIQSFAGLAGPPLGGVLVDVTQNYGAAFYSCAAGLGLSAICLALVGMAKPTMCQRHARNKDLGTDEQEKMSQDSQQVDFLEVDLAEDDLVRSLLMDLNRTAQEQHLRCFDGGDDQDPFNDEITCYESADLLSGGLI</sequence>
<feature type="transmembrane region" description="Helical" evidence="15">
    <location>
        <begin position="117"/>
        <end position="143"/>
    </location>
</feature>
<dbReference type="SUPFAM" id="SSF103473">
    <property type="entry name" value="MFS general substrate transporter"/>
    <property type="match status" value="1"/>
</dbReference>
<comment type="function">
    <text evidence="9">Monocarboxylate transporter selective for taurine. May associate with BSG/CD147 or EMB/GP70 ancillary proteins to mediate facilitative efflux or influx of taurine across the plasma membrane. The transport is pH- and sodium-independent. Rather low-affinity, is likely effective for taurine transport in tissues where taurine is present at high concentrations.</text>
</comment>
<feature type="region of interest" description="Disordered" evidence="14">
    <location>
        <begin position="238"/>
        <end position="262"/>
    </location>
</feature>
<feature type="transmembrane region" description="Helical" evidence="15">
    <location>
        <begin position="21"/>
        <end position="42"/>
    </location>
</feature>
<evidence type="ECO:0000256" key="9">
    <source>
        <dbReference type="ARBA" id="ARBA00058516"/>
    </source>
</evidence>
<dbReference type="InterPro" id="IPR020846">
    <property type="entry name" value="MFS_dom"/>
</dbReference>
<organism evidence="17">
    <name type="scientific">Nothobranchius korthausae</name>
    <dbReference type="NCBI Taxonomy" id="1143690"/>
    <lineage>
        <taxon>Eukaryota</taxon>
        <taxon>Metazoa</taxon>
        <taxon>Chordata</taxon>
        <taxon>Craniata</taxon>
        <taxon>Vertebrata</taxon>
        <taxon>Euteleostomi</taxon>
        <taxon>Actinopterygii</taxon>
        <taxon>Neopterygii</taxon>
        <taxon>Teleostei</taxon>
        <taxon>Neoteleostei</taxon>
        <taxon>Acanthomorphata</taxon>
        <taxon>Ovalentaria</taxon>
        <taxon>Atherinomorphae</taxon>
        <taxon>Cyprinodontiformes</taxon>
        <taxon>Nothobranchiidae</taxon>
        <taxon>Nothobranchius</taxon>
    </lineage>
</organism>
<evidence type="ECO:0000256" key="13">
    <source>
        <dbReference type="ARBA" id="ARBA00079656"/>
    </source>
</evidence>
<dbReference type="CDD" id="cd17422">
    <property type="entry name" value="MFS_MCT7"/>
    <property type="match status" value="1"/>
</dbReference>
<evidence type="ECO:0000256" key="8">
    <source>
        <dbReference type="ARBA" id="ARBA00050472"/>
    </source>
</evidence>
<feature type="transmembrane region" description="Helical" evidence="15">
    <location>
        <begin position="320"/>
        <end position="343"/>
    </location>
</feature>
<keyword evidence="3" id="KW-1003">Cell membrane</keyword>
<dbReference type="PANTHER" id="PTHR11360">
    <property type="entry name" value="MONOCARBOXYLATE TRANSPORTER"/>
    <property type="match status" value="1"/>
</dbReference>
<keyword evidence="6 15" id="KW-1133">Transmembrane helix</keyword>
<feature type="region of interest" description="Disordered" evidence="14">
    <location>
        <begin position="283"/>
        <end position="304"/>
    </location>
</feature>
<evidence type="ECO:0000313" key="17">
    <source>
        <dbReference type="EMBL" id="SBQ54276.1"/>
    </source>
</evidence>
<dbReference type="FunFam" id="1.20.1250.20:FF:000326">
    <property type="entry name" value="Solute carrier family 16 member 6"/>
    <property type="match status" value="1"/>
</dbReference>
<evidence type="ECO:0000256" key="7">
    <source>
        <dbReference type="ARBA" id="ARBA00023136"/>
    </source>
</evidence>
<keyword evidence="2" id="KW-0813">Transport</keyword>
<evidence type="ECO:0000259" key="16">
    <source>
        <dbReference type="PROSITE" id="PS50850"/>
    </source>
</evidence>
<evidence type="ECO:0000256" key="10">
    <source>
        <dbReference type="ARBA" id="ARBA00064033"/>
    </source>
</evidence>
<dbReference type="InterPro" id="IPR011701">
    <property type="entry name" value="MFS"/>
</dbReference>
<feature type="transmembrane region" description="Helical" evidence="15">
    <location>
        <begin position="387"/>
        <end position="404"/>
    </location>
</feature>
<dbReference type="PROSITE" id="PS50850">
    <property type="entry name" value="MFS"/>
    <property type="match status" value="1"/>
</dbReference>
<reference evidence="17" key="2">
    <citation type="submission" date="2016-06" db="EMBL/GenBank/DDBJ databases">
        <title>The genome of a short-lived fish provides insights into sex chromosome evolution and the genetic control of aging.</title>
        <authorList>
            <person name="Reichwald K."/>
            <person name="Felder M."/>
            <person name="Petzold A."/>
            <person name="Koch P."/>
            <person name="Groth M."/>
            <person name="Platzer M."/>
        </authorList>
    </citation>
    <scope>NUCLEOTIDE SEQUENCE</scope>
    <source>
        <tissue evidence="17">Brain</tissue>
    </source>
</reference>
<feature type="transmembrane region" description="Helical" evidence="15">
    <location>
        <begin position="355"/>
        <end position="375"/>
    </location>
</feature>
<evidence type="ECO:0000256" key="12">
    <source>
        <dbReference type="ARBA" id="ARBA00076353"/>
    </source>
</evidence>
<proteinExistence type="predicted"/>
<evidence type="ECO:0000256" key="4">
    <source>
        <dbReference type="ARBA" id="ARBA00022553"/>
    </source>
</evidence>
<comment type="subcellular location">
    <subcellularLocation>
        <location evidence="1">Basolateral cell membrane</location>
        <topology evidence="1">Multi-pass membrane protein</topology>
    </subcellularLocation>
</comment>
<feature type="transmembrane region" description="Helical" evidence="15">
    <location>
        <begin position="410"/>
        <end position="436"/>
    </location>
</feature>
<dbReference type="FunFam" id="1.20.1250.20:FF:000490">
    <property type="entry name" value="Solute carrier family 16 member 6"/>
    <property type="match status" value="1"/>
</dbReference>
<reference evidence="17" key="1">
    <citation type="submission" date="2016-05" db="EMBL/GenBank/DDBJ databases">
        <authorList>
            <person name="Lavstsen T."/>
            <person name="Jespersen J.S."/>
        </authorList>
    </citation>
    <scope>NUCLEOTIDE SEQUENCE</scope>
    <source>
        <tissue evidence="17">Brain</tissue>
    </source>
</reference>
<feature type="transmembrane region" description="Helical" evidence="15">
    <location>
        <begin position="177"/>
        <end position="200"/>
    </location>
</feature>
<comment type="subunit">
    <text evidence="10">Forms functional complexes with BSG/CD147 or EMB/GP70 ancillary proteins.</text>
</comment>
<feature type="compositionally biased region" description="Polar residues" evidence="14">
    <location>
        <begin position="249"/>
        <end position="262"/>
    </location>
</feature>
<dbReference type="AlphaFoldDB" id="A0A1A8F686"/>
<evidence type="ECO:0000256" key="5">
    <source>
        <dbReference type="ARBA" id="ARBA00022692"/>
    </source>
</evidence>
<evidence type="ECO:0000256" key="14">
    <source>
        <dbReference type="SAM" id="MobiDB-lite"/>
    </source>
</evidence>
<dbReference type="Pfam" id="PF07690">
    <property type="entry name" value="MFS_1"/>
    <property type="match status" value="1"/>
</dbReference>
<keyword evidence="5 15" id="KW-0812">Transmembrane</keyword>
<protein>
    <recommendedName>
        <fullName evidence="11">Monocarboxylate transporter 7</fullName>
    </recommendedName>
    <alternativeName>
        <fullName evidence="12">Monocarboxylate transporter 6</fullName>
    </alternativeName>
    <alternativeName>
        <fullName evidence="13">Solute carrier family 16 member 6</fullName>
    </alternativeName>
</protein>
<keyword evidence="4" id="KW-0597">Phosphoprotein</keyword>
<keyword evidence="7 15" id="KW-0472">Membrane</keyword>
<evidence type="ECO:0000256" key="11">
    <source>
        <dbReference type="ARBA" id="ARBA00072172"/>
    </source>
</evidence>
<comment type="catalytic activity">
    <reaction evidence="8">
        <text>taurine(out) = taurine(in)</text>
        <dbReference type="Rhea" id="RHEA:66328"/>
        <dbReference type="ChEBI" id="CHEBI:507393"/>
    </reaction>
    <physiologicalReaction direction="left-to-right" evidence="8">
        <dbReference type="Rhea" id="RHEA:66329"/>
    </physiologicalReaction>
    <physiologicalReaction direction="right-to-left" evidence="8">
        <dbReference type="Rhea" id="RHEA:66330"/>
    </physiologicalReaction>
</comment>
<evidence type="ECO:0000256" key="3">
    <source>
        <dbReference type="ARBA" id="ARBA00022475"/>
    </source>
</evidence>
<feature type="transmembrane region" description="Helical" evidence="15">
    <location>
        <begin position="480"/>
        <end position="502"/>
    </location>
</feature>
<feature type="transmembrane region" description="Helical" evidence="15">
    <location>
        <begin position="93"/>
        <end position="111"/>
    </location>
</feature>
<dbReference type="EMBL" id="HAEB01007749">
    <property type="protein sequence ID" value="SBQ54276.1"/>
    <property type="molecule type" value="Transcribed_RNA"/>
</dbReference>
<dbReference type="InterPro" id="IPR036259">
    <property type="entry name" value="MFS_trans_sf"/>
</dbReference>
<evidence type="ECO:0000256" key="15">
    <source>
        <dbReference type="SAM" id="Phobius"/>
    </source>
</evidence>
<dbReference type="GO" id="GO:0008028">
    <property type="term" value="F:monocarboxylic acid transmembrane transporter activity"/>
    <property type="evidence" value="ECO:0007669"/>
    <property type="project" value="TreeGrafter"/>
</dbReference>
<feature type="transmembrane region" description="Helical" evidence="15">
    <location>
        <begin position="150"/>
        <end position="171"/>
    </location>
</feature>
<feature type="transmembrane region" description="Helical" evidence="15">
    <location>
        <begin position="448"/>
        <end position="468"/>
    </location>
</feature>
<evidence type="ECO:0000256" key="2">
    <source>
        <dbReference type="ARBA" id="ARBA00022448"/>
    </source>
</evidence>
<feature type="domain" description="Major facilitator superfamily (MFS) profile" evidence="16">
    <location>
        <begin position="23"/>
        <end position="504"/>
    </location>
</feature>
<gene>
    <name evidence="17" type="primary">SLC16A6</name>
</gene>
<dbReference type="PANTHER" id="PTHR11360:SF20">
    <property type="entry name" value="MONOCARBOXYLATE TRANSPORTER 7"/>
    <property type="match status" value="1"/>
</dbReference>
<dbReference type="Gene3D" id="1.20.1250.20">
    <property type="entry name" value="MFS general substrate transporter like domains"/>
    <property type="match status" value="1"/>
</dbReference>